<organism evidence="3 4">
    <name type="scientific">Acidovorax soli</name>
    <dbReference type="NCBI Taxonomy" id="592050"/>
    <lineage>
        <taxon>Bacteria</taxon>
        <taxon>Pseudomonadati</taxon>
        <taxon>Pseudomonadota</taxon>
        <taxon>Betaproteobacteria</taxon>
        <taxon>Burkholderiales</taxon>
        <taxon>Comamonadaceae</taxon>
        <taxon>Acidovorax</taxon>
    </lineage>
</organism>
<comment type="caution">
    <text evidence="3">The sequence shown here is derived from an EMBL/GenBank/DDBJ whole genome shotgun (WGS) entry which is preliminary data.</text>
</comment>
<dbReference type="Pfam" id="PF14346">
    <property type="entry name" value="DUF4398"/>
    <property type="match status" value="1"/>
</dbReference>
<gene>
    <name evidence="3" type="ORF">HNP48_005930</name>
</gene>
<feature type="region of interest" description="Disordered" evidence="1">
    <location>
        <begin position="103"/>
        <end position="128"/>
    </location>
</feature>
<name>A0A7X0PKS8_9BURK</name>
<sequence length="128" mass="13063">MLARTIVLLSAIGAAALVLIGCASAPSMALERARAAVAAAHADPSVARHAPAELLRATEALAHADSVWRKTHDEAQTNHLAYMAALQAEAAARMARSRLVAAGGRPADSEGVNRISLRAGAQAPAAGR</sequence>
<dbReference type="AlphaFoldDB" id="A0A7X0PKS8"/>
<evidence type="ECO:0000313" key="3">
    <source>
        <dbReference type="EMBL" id="MBB6563211.1"/>
    </source>
</evidence>
<accession>A0A7X0PKS8</accession>
<dbReference type="EMBL" id="JACHLK010000017">
    <property type="protein sequence ID" value="MBB6563211.1"/>
    <property type="molecule type" value="Genomic_DNA"/>
</dbReference>
<dbReference type="InterPro" id="IPR025511">
    <property type="entry name" value="DUF4398"/>
</dbReference>
<feature type="domain" description="DUF4398" evidence="2">
    <location>
        <begin position="29"/>
        <end position="98"/>
    </location>
</feature>
<evidence type="ECO:0000259" key="2">
    <source>
        <dbReference type="Pfam" id="PF14346"/>
    </source>
</evidence>
<proteinExistence type="predicted"/>
<evidence type="ECO:0000313" key="4">
    <source>
        <dbReference type="Proteomes" id="UP000575083"/>
    </source>
</evidence>
<protein>
    <submittedName>
        <fullName evidence="3">Multidrug resistance efflux pump</fullName>
    </submittedName>
</protein>
<dbReference type="Proteomes" id="UP000575083">
    <property type="component" value="Unassembled WGS sequence"/>
</dbReference>
<dbReference type="PROSITE" id="PS51257">
    <property type="entry name" value="PROKAR_LIPOPROTEIN"/>
    <property type="match status" value="1"/>
</dbReference>
<evidence type="ECO:0000256" key="1">
    <source>
        <dbReference type="SAM" id="MobiDB-lite"/>
    </source>
</evidence>
<dbReference type="RefSeq" id="WP_184863996.1">
    <property type="nucleotide sequence ID" value="NZ_JACHLK010000017.1"/>
</dbReference>
<keyword evidence="4" id="KW-1185">Reference proteome</keyword>
<reference evidence="3 4" key="1">
    <citation type="submission" date="2020-08" db="EMBL/GenBank/DDBJ databases">
        <title>Functional genomics of gut bacteria from endangered species of beetles.</title>
        <authorList>
            <person name="Carlos-Shanley C."/>
        </authorList>
    </citation>
    <scope>NUCLEOTIDE SEQUENCE [LARGE SCALE GENOMIC DNA]</scope>
    <source>
        <strain evidence="3 4">S00198</strain>
    </source>
</reference>